<protein>
    <submittedName>
        <fullName evidence="1">CLUMA_CG021461, isoform A</fullName>
    </submittedName>
</protein>
<proteinExistence type="predicted"/>
<evidence type="ECO:0000313" key="1">
    <source>
        <dbReference type="EMBL" id="CRL08481.1"/>
    </source>
</evidence>
<organism evidence="1 2">
    <name type="scientific">Clunio marinus</name>
    <dbReference type="NCBI Taxonomy" id="568069"/>
    <lineage>
        <taxon>Eukaryota</taxon>
        <taxon>Metazoa</taxon>
        <taxon>Ecdysozoa</taxon>
        <taxon>Arthropoda</taxon>
        <taxon>Hexapoda</taxon>
        <taxon>Insecta</taxon>
        <taxon>Pterygota</taxon>
        <taxon>Neoptera</taxon>
        <taxon>Endopterygota</taxon>
        <taxon>Diptera</taxon>
        <taxon>Nematocera</taxon>
        <taxon>Chironomoidea</taxon>
        <taxon>Chironomidae</taxon>
        <taxon>Clunio</taxon>
    </lineage>
</organism>
<dbReference type="AlphaFoldDB" id="A0A1J1JBN1"/>
<sequence length="170" mass="19796">MTFKLFPVAMPFLGAGFSSNHLRFSRHSTASCLLMLLHSLRLGEWVGTEEVRRELLISDEFSKETNQIAAFKRDGKSVVWNEQLISYASPLLVRTIIIAITLISAFRERQKNDFSGNLCHVVQMSLWLSLTEPQRHREMRRSTLCGKFQLWQLIRFITKPKRNIQSERKT</sequence>
<reference evidence="1 2" key="1">
    <citation type="submission" date="2015-04" db="EMBL/GenBank/DDBJ databases">
        <authorList>
            <person name="Syromyatnikov M.Y."/>
            <person name="Popov V.N."/>
        </authorList>
    </citation>
    <scope>NUCLEOTIDE SEQUENCE [LARGE SCALE GENOMIC DNA]</scope>
</reference>
<dbReference type="Proteomes" id="UP000183832">
    <property type="component" value="Unassembled WGS sequence"/>
</dbReference>
<accession>A0A1J1JBN1</accession>
<name>A0A1J1JBN1_9DIPT</name>
<dbReference type="EMBL" id="CVRI01000075">
    <property type="protein sequence ID" value="CRL08481.1"/>
    <property type="molecule type" value="Genomic_DNA"/>
</dbReference>
<keyword evidence="2" id="KW-1185">Reference proteome</keyword>
<gene>
    <name evidence="1" type="ORF">CLUMA_CG021461</name>
</gene>
<evidence type="ECO:0000313" key="2">
    <source>
        <dbReference type="Proteomes" id="UP000183832"/>
    </source>
</evidence>